<feature type="signal peptide" evidence="2">
    <location>
        <begin position="1"/>
        <end position="23"/>
    </location>
</feature>
<evidence type="ECO:0000313" key="4">
    <source>
        <dbReference type="Proteomes" id="UP000580043"/>
    </source>
</evidence>
<organism evidence="3 4">
    <name type="scientific">Zoogloea dura</name>
    <dbReference type="NCBI Taxonomy" id="2728840"/>
    <lineage>
        <taxon>Bacteria</taxon>
        <taxon>Pseudomonadati</taxon>
        <taxon>Pseudomonadota</taxon>
        <taxon>Betaproteobacteria</taxon>
        <taxon>Rhodocyclales</taxon>
        <taxon>Zoogloeaceae</taxon>
        <taxon>Zoogloea</taxon>
    </lineage>
</organism>
<dbReference type="AlphaFoldDB" id="A0A848GC31"/>
<name>A0A848GC31_9RHOO</name>
<evidence type="ECO:0008006" key="5">
    <source>
        <dbReference type="Google" id="ProtNLM"/>
    </source>
</evidence>
<reference evidence="3 4" key="1">
    <citation type="submission" date="2020-04" db="EMBL/GenBank/DDBJ databases">
        <title>Zoogloea sp. G-4-1-14 isolated from soil.</title>
        <authorList>
            <person name="Dahal R.H."/>
        </authorList>
    </citation>
    <scope>NUCLEOTIDE SEQUENCE [LARGE SCALE GENOMIC DNA]</scope>
    <source>
        <strain evidence="3 4">G-4-1-14</strain>
    </source>
</reference>
<protein>
    <recommendedName>
        <fullName evidence="5">SH3 domain-containing protein</fullName>
    </recommendedName>
</protein>
<proteinExistence type="predicted"/>
<feature type="chain" id="PRO_5033036111" description="SH3 domain-containing protein" evidence="2">
    <location>
        <begin position="24"/>
        <end position="299"/>
    </location>
</feature>
<feature type="region of interest" description="Disordered" evidence="1">
    <location>
        <begin position="134"/>
        <end position="299"/>
    </location>
</feature>
<keyword evidence="4" id="KW-1185">Reference proteome</keyword>
<evidence type="ECO:0000256" key="1">
    <source>
        <dbReference type="SAM" id="MobiDB-lite"/>
    </source>
</evidence>
<feature type="compositionally biased region" description="Basic and acidic residues" evidence="1">
    <location>
        <begin position="145"/>
        <end position="204"/>
    </location>
</feature>
<gene>
    <name evidence="3" type="ORF">HHL15_23340</name>
</gene>
<dbReference type="Proteomes" id="UP000580043">
    <property type="component" value="Unassembled WGS sequence"/>
</dbReference>
<comment type="caution">
    <text evidence="3">The sequence shown here is derived from an EMBL/GenBank/DDBJ whole genome shotgun (WGS) entry which is preliminary data.</text>
</comment>
<dbReference type="EMBL" id="JABBGA010000033">
    <property type="protein sequence ID" value="NML28692.1"/>
    <property type="molecule type" value="Genomic_DNA"/>
</dbReference>
<keyword evidence="2" id="KW-0732">Signal</keyword>
<feature type="compositionally biased region" description="Pro residues" evidence="1">
    <location>
        <begin position="134"/>
        <end position="144"/>
    </location>
</feature>
<evidence type="ECO:0000256" key="2">
    <source>
        <dbReference type="SAM" id="SignalP"/>
    </source>
</evidence>
<feature type="compositionally biased region" description="Basic and acidic residues" evidence="1">
    <location>
        <begin position="281"/>
        <end position="299"/>
    </location>
</feature>
<feature type="compositionally biased region" description="Basic and acidic residues" evidence="1">
    <location>
        <begin position="239"/>
        <end position="257"/>
    </location>
</feature>
<evidence type="ECO:0000313" key="3">
    <source>
        <dbReference type="EMBL" id="NML28692.1"/>
    </source>
</evidence>
<dbReference type="RefSeq" id="WP_169148214.1">
    <property type="nucleotide sequence ID" value="NZ_JABBGA010000033.1"/>
</dbReference>
<sequence length="299" mass="33900">MTIKTLFTCLAGAALLLPAVATARPAYTIEPMRIHAGPGPDYPLIVVVPPGIGLEVAGCLRSYQWCDVIAPDGLRGWAWSGALSFSWNGPPLPVIEYGPSFGIPLISFVIGDYWGRYYRDRPWYDTHRHWRPSPPPVYVAPPPHRAPDDWRRDDRWEGRRDDRWDGRRDERRDDWRRDERHDDRRDDRRPPPPRNERERDRHGNNDGAPPARPNPPPAVAPVAPTAPAPPGGGFQPPPSRRDTPPVEQRRPPEDNASRFRPPPGQEAPRMHAPENQNRFGGRMEGDRGERGDRGGRGDR</sequence>
<feature type="compositionally biased region" description="Pro residues" evidence="1">
    <location>
        <begin position="210"/>
        <end position="238"/>
    </location>
</feature>
<accession>A0A848GC31</accession>